<accession>A0A1D6QGU7</accession>
<name>A0A1D6QGU7_MAIZE</name>
<protein>
    <submittedName>
        <fullName evidence="1">Uncharacterized protein</fullName>
    </submittedName>
</protein>
<evidence type="ECO:0000313" key="1">
    <source>
        <dbReference type="EMBL" id="AQK57111.1"/>
    </source>
</evidence>
<dbReference type="EMBL" id="CM000780">
    <property type="protein sequence ID" value="AQK57111.1"/>
    <property type="molecule type" value="Genomic_DNA"/>
</dbReference>
<proteinExistence type="predicted"/>
<gene>
    <name evidence="1" type="ORF">ZEAMMB73_Zm00001d052391</name>
</gene>
<reference evidence="1" key="1">
    <citation type="submission" date="2015-12" db="EMBL/GenBank/DDBJ databases">
        <title>Update maize B73 reference genome by single molecule sequencing technologies.</title>
        <authorList>
            <consortium name="Maize Genome Sequencing Project"/>
            <person name="Ware D."/>
        </authorList>
    </citation>
    <scope>NUCLEOTIDE SEQUENCE</scope>
    <source>
        <tissue evidence="1">Seedling</tissue>
    </source>
</reference>
<sequence length="41" mass="5105">MRWRVPRQVESPRRNFRWDSASHHPDIRTHVHDGHRYSLEV</sequence>
<dbReference type="AlphaFoldDB" id="A0A1D6QGU7"/>
<organism evidence="1">
    <name type="scientific">Zea mays</name>
    <name type="common">Maize</name>
    <dbReference type="NCBI Taxonomy" id="4577"/>
    <lineage>
        <taxon>Eukaryota</taxon>
        <taxon>Viridiplantae</taxon>
        <taxon>Streptophyta</taxon>
        <taxon>Embryophyta</taxon>
        <taxon>Tracheophyta</taxon>
        <taxon>Spermatophyta</taxon>
        <taxon>Magnoliopsida</taxon>
        <taxon>Liliopsida</taxon>
        <taxon>Poales</taxon>
        <taxon>Poaceae</taxon>
        <taxon>PACMAD clade</taxon>
        <taxon>Panicoideae</taxon>
        <taxon>Andropogonodae</taxon>
        <taxon>Andropogoneae</taxon>
        <taxon>Tripsacinae</taxon>
        <taxon>Zea</taxon>
    </lineage>
</organism>